<keyword evidence="1" id="KW-0472">Membrane</keyword>
<dbReference type="AlphaFoldDB" id="A0A0G0NBT7"/>
<keyword evidence="1" id="KW-1133">Transmembrane helix</keyword>
<name>A0A0G0NBT7_9BACT</name>
<gene>
    <name evidence="2" type="ORF">UT41_C0001G0512</name>
</gene>
<protein>
    <submittedName>
        <fullName evidence="2">Uncharacterized protein</fullName>
    </submittedName>
</protein>
<accession>A0A0G0NBT7</accession>
<reference evidence="2 3" key="1">
    <citation type="journal article" date="2015" name="Nature">
        <title>rRNA introns, odd ribosomes, and small enigmatic genomes across a large radiation of phyla.</title>
        <authorList>
            <person name="Brown C.T."/>
            <person name="Hug L.A."/>
            <person name="Thomas B.C."/>
            <person name="Sharon I."/>
            <person name="Castelle C.J."/>
            <person name="Singh A."/>
            <person name="Wilkins M.J."/>
            <person name="Williams K.H."/>
            <person name="Banfield J.F."/>
        </authorList>
    </citation>
    <scope>NUCLEOTIDE SEQUENCE [LARGE SCALE GENOMIC DNA]</scope>
</reference>
<comment type="caution">
    <text evidence="2">The sequence shown here is derived from an EMBL/GenBank/DDBJ whole genome shotgun (WGS) entry which is preliminary data.</text>
</comment>
<evidence type="ECO:0000313" key="3">
    <source>
        <dbReference type="Proteomes" id="UP000034665"/>
    </source>
</evidence>
<organism evidence="2 3">
    <name type="scientific">Candidatus Wolfebacteria bacterium GW2011_GWC2_39_22</name>
    <dbReference type="NCBI Taxonomy" id="1619013"/>
    <lineage>
        <taxon>Bacteria</taxon>
        <taxon>Candidatus Wolfeibacteriota</taxon>
    </lineage>
</organism>
<sequence length="72" mass="8127">MFVHINKIRGHTPAALLSTSPPITFLFLFLLHNTCSDLYLIKTTYTGHDLIAFSVPIGQRLHFSSEQIRLAT</sequence>
<evidence type="ECO:0000313" key="2">
    <source>
        <dbReference type="EMBL" id="KKR12968.1"/>
    </source>
</evidence>
<proteinExistence type="predicted"/>
<dbReference type="EMBL" id="LBWR01000001">
    <property type="protein sequence ID" value="KKR12968.1"/>
    <property type="molecule type" value="Genomic_DNA"/>
</dbReference>
<feature type="transmembrane region" description="Helical" evidence="1">
    <location>
        <begin position="12"/>
        <end position="31"/>
    </location>
</feature>
<dbReference type="Proteomes" id="UP000034665">
    <property type="component" value="Unassembled WGS sequence"/>
</dbReference>
<keyword evidence="1" id="KW-0812">Transmembrane</keyword>
<evidence type="ECO:0000256" key="1">
    <source>
        <dbReference type="SAM" id="Phobius"/>
    </source>
</evidence>